<dbReference type="GO" id="GO:0055085">
    <property type="term" value="P:transmembrane transport"/>
    <property type="evidence" value="ECO:0007669"/>
    <property type="project" value="InterPro"/>
</dbReference>
<dbReference type="Pfam" id="PF03547">
    <property type="entry name" value="Mem_trans"/>
    <property type="match status" value="1"/>
</dbReference>
<dbReference type="AlphaFoldDB" id="A0A0A2MPM7"/>
<dbReference type="OrthoDB" id="9786183at2"/>
<feature type="transmembrane region" description="Helical" evidence="7">
    <location>
        <begin position="128"/>
        <end position="147"/>
    </location>
</feature>
<keyword evidence="9" id="KW-1185">Reference proteome</keyword>
<evidence type="ECO:0000256" key="7">
    <source>
        <dbReference type="SAM" id="Phobius"/>
    </source>
</evidence>
<name>A0A0A2MPM7_9FLAO</name>
<evidence type="ECO:0000256" key="6">
    <source>
        <dbReference type="ARBA" id="ARBA00023136"/>
    </source>
</evidence>
<feature type="transmembrane region" description="Helical" evidence="7">
    <location>
        <begin position="159"/>
        <end position="177"/>
    </location>
</feature>
<protein>
    <submittedName>
        <fullName evidence="8">Transporter</fullName>
    </submittedName>
</protein>
<accession>A0A0A2MPM7</accession>
<dbReference type="EMBL" id="JRLW01000003">
    <property type="protein sequence ID" value="KGO90200.1"/>
    <property type="molecule type" value="Genomic_DNA"/>
</dbReference>
<evidence type="ECO:0000313" key="9">
    <source>
        <dbReference type="Proteomes" id="UP000030121"/>
    </source>
</evidence>
<dbReference type="InterPro" id="IPR004776">
    <property type="entry name" value="Mem_transp_PIN-like"/>
</dbReference>
<gene>
    <name evidence="8" type="ORF">Q764_03835</name>
</gene>
<keyword evidence="3" id="KW-1003">Cell membrane</keyword>
<proteinExistence type="predicted"/>
<sequence length="304" mass="33782">MDNIILIFVCMLLGFLLKRMAAFPPLSYKTLNQFVIYISLPAVALYYIPKLEISSRLLFPLGIAWLGFGLSFLFFTAFSKVFGWSKKLTGCLIIVAGLGNTSFVGFPVVEAVYGKKALETAVIVDQPGSFVVVSTVAILIASLYSRSTENSTTTVFKKILLFPPFIAFIVAVLLNVMQLDFPEMLQSVFQRLGTTVTPIALVAVGMQLEFDWKSKHWKFLTLGLFFKLLITPAFFYLLYVMILNGKGQEVQVSVLEAAMAPMITGAIVAVNYGLKPKLANMMIGFGIPMSFLTLVFWWWVLKGV</sequence>
<comment type="caution">
    <text evidence="8">The sequence shown here is derived from an EMBL/GenBank/DDBJ whole genome shotgun (WGS) entry which is preliminary data.</text>
</comment>
<feature type="transmembrane region" description="Helical" evidence="7">
    <location>
        <begin position="220"/>
        <end position="242"/>
    </location>
</feature>
<dbReference type="GO" id="GO:0016020">
    <property type="term" value="C:membrane"/>
    <property type="evidence" value="ECO:0007669"/>
    <property type="project" value="UniProtKB-SubCell"/>
</dbReference>
<feature type="transmembrane region" description="Helical" evidence="7">
    <location>
        <begin position="57"/>
        <end position="78"/>
    </location>
</feature>
<keyword evidence="5 7" id="KW-1133">Transmembrane helix</keyword>
<dbReference type="RefSeq" id="WP_026981182.1">
    <property type="nucleotide sequence ID" value="NZ_JRLW01000003.1"/>
</dbReference>
<evidence type="ECO:0000256" key="4">
    <source>
        <dbReference type="ARBA" id="ARBA00022692"/>
    </source>
</evidence>
<feature type="transmembrane region" description="Helical" evidence="7">
    <location>
        <begin position="189"/>
        <end position="208"/>
    </location>
</feature>
<feature type="transmembrane region" description="Helical" evidence="7">
    <location>
        <begin position="31"/>
        <end position="48"/>
    </location>
</feature>
<keyword evidence="2" id="KW-0813">Transport</keyword>
<keyword evidence="4 7" id="KW-0812">Transmembrane</keyword>
<evidence type="ECO:0000256" key="1">
    <source>
        <dbReference type="ARBA" id="ARBA00004141"/>
    </source>
</evidence>
<dbReference type="Proteomes" id="UP000030121">
    <property type="component" value="Unassembled WGS sequence"/>
</dbReference>
<evidence type="ECO:0000256" key="2">
    <source>
        <dbReference type="ARBA" id="ARBA00022448"/>
    </source>
</evidence>
<evidence type="ECO:0000313" key="8">
    <source>
        <dbReference type="EMBL" id="KGO90200.1"/>
    </source>
</evidence>
<comment type="subcellular location">
    <subcellularLocation>
        <location evidence="1">Membrane</location>
        <topology evidence="1">Multi-pass membrane protein</topology>
    </subcellularLocation>
</comment>
<dbReference type="PANTHER" id="PTHR36838:SF1">
    <property type="entry name" value="SLR1864 PROTEIN"/>
    <property type="match status" value="1"/>
</dbReference>
<reference evidence="8 9" key="1">
    <citation type="submission" date="2013-09" db="EMBL/GenBank/DDBJ databases">
        <authorList>
            <person name="Zeng Z."/>
            <person name="Chen C."/>
        </authorList>
    </citation>
    <scope>NUCLEOTIDE SEQUENCE [LARGE SCALE GENOMIC DNA]</scope>
    <source>
        <strain evidence="8 9">GH29-5</strain>
    </source>
</reference>
<dbReference type="STRING" id="1121899.GCA_000430025_00147"/>
<evidence type="ECO:0000256" key="3">
    <source>
        <dbReference type="ARBA" id="ARBA00022475"/>
    </source>
</evidence>
<keyword evidence="6 7" id="KW-0472">Membrane</keyword>
<evidence type="ECO:0000256" key="5">
    <source>
        <dbReference type="ARBA" id="ARBA00022989"/>
    </source>
</evidence>
<organism evidence="8 9">
    <name type="scientific">Flavobacterium suncheonense GH29-5 = DSM 17707</name>
    <dbReference type="NCBI Taxonomy" id="1121899"/>
    <lineage>
        <taxon>Bacteria</taxon>
        <taxon>Pseudomonadati</taxon>
        <taxon>Bacteroidota</taxon>
        <taxon>Flavobacteriia</taxon>
        <taxon>Flavobacteriales</taxon>
        <taxon>Flavobacteriaceae</taxon>
        <taxon>Flavobacterium</taxon>
    </lineage>
</organism>
<feature type="transmembrane region" description="Helical" evidence="7">
    <location>
        <begin position="254"/>
        <end position="274"/>
    </location>
</feature>
<dbReference type="eggNOG" id="COG0679">
    <property type="taxonomic scope" value="Bacteria"/>
</dbReference>
<dbReference type="PANTHER" id="PTHR36838">
    <property type="entry name" value="AUXIN EFFLUX CARRIER FAMILY PROTEIN"/>
    <property type="match status" value="1"/>
</dbReference>
<feature type="transmembrane region" description="Helical" evidence="7">
    <location>
        <begin position="281"/>
        <end position="300"/>
    </location>
</feature>